<reference evidence="1 2" key="1">
    <citation type="journal article" date="2006" name="Nature">
        <title>Global trends of whole-genome duplications revealed by the ciliate Paramecium tetraurelia.</title>
        <authorList>
            <consortium name="Genoscope"/>
            <person name="Aury J.-M."/>
            <person name="Jaillon O."/>
            <person name="Duret L."/>
            <person name="Noel B."/>
            <person name="Jubin C."/>
            <person name="Porcel B.M."/>
            <person name="Segurens B."/>
            <person name="Daubin V."/>
            <person name="Anthouard V."/>
            <person name="Aiach N."/>
            <person name="Arnaiz O."/>
            <person name="Billaut A."/>
            <person name="Beisson J."/>
            <person name="Blanc I."/>
            <person name="Bouhouche K."/>
            <person name="Camara F."/>
            <person name="Duharcourt S."/>
            <person name="Guigo R."/>
            <person name="Gogendeau D."/>
            <person name="Katinka M."/>
            <person name="Keller A.-M."/>
            <person name="Kissmehl R."/>
            <person name="Klotz C."/>
            <person name="Koll F."/>
            <person name="Le Moue A."/>
            <person name="Lepere C."/>
            <person name="Malinsky S."/>
            <person name="Nowacki M."/>
            <person name="Nowak J.K."/>
            <person name="Plattner H."/>
            <person name="Poulain J."/>
            <person name="Ruiz F."/>
            <person name="Serrano V."/>
            <person name="Zagulski M."/>
            <person name="Dessen P."/>
            <person name="Betermier M."/>
            <person name="Weissenbach J."/>
            <person name="Scarpelli C."/>
            <person name="Schachter V."/>
            <person name="Sperling L."/>
            <person name="Meyer E."/>
            <person name="Cohen J."/>
            <person name="Wincker P."/>
        </authorList>
    </citation>
    <scope>NUCLEOTIDE SEQUENCE [LARGE SCALE GENOMIC DNA]</scope>
    <source>
        <strain evidence="1 2">Stock d4-2</strain>
    </source>
</reference>
<keyword evidence="2" id="KW-1185">Reference proteome</keyword>
<gene>
    <name evidence="1" type="ORF">GSPATT00034243001</name>
</gene>
<accession>A0C1U9</accession>
<dbReference type="AlphaFoldDB" id="A0C1U9"/>
<dbReference type="EMBL" id="CT868034">
    <property type="protein sequence ID" value="CAK64766.1"/>
    <property type="molecule type" value="Genomic_DNA"/>
</dbReference>
<organism evidence="1 2">
    <name type="scientific">Paramecium tetraurelia</name>
    <dbReference type="NCBI Taxonomy" id="5888"/>
    <lineage>
        <taxon>Eukaryota</taxon>
        <taxon>Sar</taxon>
        <taxon>Alveolata</taxon>
        <taxon>Ciliophora</taxon>
        <taxon>Intramacronucleata</taxon>
        <taxon>Oligohymenophorea</taxon>
        <taxon>Peniculida</taxon>
        <taxon>Parameciidae</taxon>
        <taxon>Paramecium</taxon>
    </lineage>
</organism>
<sequence length="209" mass="24375">MDTLTVLTILNIYPYNIFSSILDICLIQSDFFIPLQVHYLKFVKLQNLFKIYFLTQPLNKIEFMKIRRMLDLQTLCNLMQNQNLSTQIIIIIFKSILLIRVTKDFSRAIQIVTHAIYVYILSLNALLMRITQGMLLDILAACLAQQQYMEFILSYFIADKQQHCLTCAFQINANLSPVSLKSSGQLTLQTYLFTIYLHCRISQNDQNLL</sequence>
<evidence type="ECO:0008006" key="3">
    <source>
        <dbReference type="Google" id="ProtNLM"/>
    </source>
</evidence>
<dbReference type="HOGENOM" id="CLU_1317659_0_0_1"/>
<dbReference type="Proteomes" id="UP000000600">
    <property type="component" value="Unassembled WGS sequence"/>
</dbReference>
<proteinExistence type="predicted"/>
<dbReference type="RefSeq" id="XP_001432163.1">
    <property type="nucleotide sequence ID" value="XM_001432126.1"/>
</dbReference>
<evidence type="ECO:0000313" key="1">
    <source>
        <dbReference type="EMBL" id="CAK64766.1"/>
    </source>
</evidence>
<protein>
    <recommendedName>
        <fullName evidence="3">Transmembrane protein</fullName>
    </recommendedName>
</protein>
<dbReference type="KEGG" id="ptm:GSPATT00034243001"/>
<name>A0C1U9_PARTE</name>
<dbReference type="GeneID" id="5017953"/>
<dbReference type="InParanoid" id="A0C1U9"/>
<evidence type="ECO:0000313" key="2">
    <source>
        <dbReference type="Proteomes" id="UP000000600"/>
    </source>
</evidence>